<evidence type="ECO:0000256" key="2">
    <source>
        <dbReference type="ARBA" id="ARBA00004950"/>
    </source>
</evidence>
<dbReference type="RefSeq" id="WP_327983817.1">
    <property type="nucleotide sequence ID" value="NZ_CP136426.1"/>
</dbReference>
<dbReference type="InterPro" id="IPR037099">
    <property type="entry name" value="Fum_R/Succ_DH_flav-like_C_sf"/>
</dbReference>
<dbReference type="SUPFAM" id="SSF51905">
    <property type="entry name" value="FAD/NAD(P)-binding domain"/>
    <property type="match status" value="1"/>
</dbReference>
<dbReference type="GO" id="GO:0008734">
    <property type="term" value="F:L-aspartate oxidase activity"/>
    <property type="evidence" value="ECO:0007669"/>
    <property type="project" value="UniProtKB-UniRule"/>
</dbReference>
<dbReference type="EC" id="1.4.3.16" evidence="4 10"/>
<dbReference type="AlphaFoldDB" id="A0AAU0F2I6"/>
<comment type="subcellular location">
    <subcellularLocation>
        <location evidence="11">Cytoplasm</location>
    </subcellularLocation>
</comment>
<dbReference type="GO" id="GO:0005737">
    <property type="term" value="C:cytoplasm"/>
    <property type="evidence" value="ECO:0007669"/>
    <property type="project" value="UniProtKB-SubCell"/>
</dbReference>
<evidence type="ECO:0000313" key="14">
    <source>
        <dbReference type="EMBL" id="WOC52398.1"/>
    </source>
</evidence>
<feature type="domain" description="Fumarate reductase/succinate dehydrogenase flavoprotein-like C-terminal" evidence="13">
    <location>
        <begin position="451"/>
        <end position="531"/>
    </location>
</feature>
<evidence type="ECO:0000313" key="15">
    <source>
        <dbReference type="Proteomes" id="UP001432059"/>
    </source>
</evidence>
<accession>A0AAU0F2I6</accession>
<dbReference type="InterPro" id="IPR005288">
    <property type="entry name" value="NadB"/>
</dbReference>
<comment type="catalytic activity">
    <reaction evidence="9">
        <text>L-aspartate + O2 = iminosuccinate + H2O2</text>
        <dbReference type="Rhea" id="RHEA:25876"/>
        <dbReference type="ChEBI" id="CHEBI:15379"/>
        <dbReference type="ChEBI" id="CHEBI:16240"/>
        <dbReference type="ChEBI" id="CHEBI:29991"/>
        <dbReference type="ChEBI" id="CHEBI:77875"/>
        <dbReference type="EC" id="1.4.3.16"/>
    </reaction>
    <physiologicalReaction direction="left-to-right" evidence="9">
        <dbReference type="Rhea" id="RHEA:25877"/>
    </physiologicalReaction>
</comment>
<dbReference type="InterPro" id="IPR027477">
    <property type="entry name" value="Succ_DH/fumarate_Rdtase_cat_sf"/>
</dbReference>
<dbReference type="EMBL" id="CP136426">
    <property type="protein sequence ID" value="WOC52398.1"/>
    <property type="molecule type" value="Genomic_DNA"/>
</dbReference>
<evidence type="ECO:0000256" key="6">
    <source>
        <dbReference type="ARBA" id="ARBA00022642"/>
    </source>
</evidence>
<evidence type="ECO:0000256" key="9">
    <source>
        <dbReference type="ARBA" id="ARBA00048305"/>
    </source>
</evidence>
<proteinExistence type="inferred from homology"/>
<evidence type="ECO:0000256" key="8">
    <source>
        <dbReference type="ARBA" id="ARBA00023002"/>
    </source>
</evidence>
<evidence type="ECO:0000259" key="13">
    <source>
        <dbReference type="Pfam" id="PF02910"/>
    </source>
</evidence>
<evidence type="ECO:0000256" key="5">
    <source>
        <dbReference type="ARBA" id="ARBA00022630"/>
    </source>
</evidence>
<name>A0AAU0F2I6_9FLAO</name>
<dbReference type="Gene3D" id="1.20.58.100">
    <property type="entry name" value="Fumarate reductase/succinate dehydrogenase flavoprotein-like, C-terminal domain"/>
    <property type="match status" value="1"/>
</dbReference>
<dbReference type="InterPro" id="IPR003953">
    <property type="entry name" value="FAD-dep_OxRdtase_2_FAD-bd"/>
</dbReference>
<dbReference type="KEGG" id="bpor:BPO_1751"/>
<sequence>MITSTSSKITTDVLVIGSGISGLSYAIKIAEQLPETKITIVTKSDEDESNTKYAQGGLAVVTDFNKDNFEKHIEDTMRAGDGENKRAVVEMVIKEGPARFRELVDWGTCFDKEQDGDYKLGREGGHTENRIVHHKDITGFEIERALLATAKNSPNITILSHHYVVDLITEHQIPNKELNLEAITCYGAYILDEKNNTTKRITAKITLVATGGAGHVYKNTTNPIIATGDGIAFVHRARGKVSNMQYYQFHPTAMYSKRDGMLFLISEAVRGDGAKLKTKDGKPFMHKYDEREELASRDIVARAIDNELIISGDDCVGLDCTQMDREKFIEHFPNIYQKCLDEGIDPFKQLIPVVPACHYLMGGIDIDMDGQSSIKNLFAVGECTNSGLHGANRLASNSLLEGLVFGHNAAMKSIEYLKKDDFNYQDLANVPEWNEEGMKIIDEMVMVSYLRKQLQELMSDLVAIVRSHQRLELAKKKQREIYEAVTELYNYSKLSPQLSELRNLVNVSYLIIKHSLQMKENKGSFYNKDLASKSIYVD</sequence>
<organism evidence="14 15">
    <name type="scientific">Bergeyella porcorum</name>
    <dbReference type="NCBI Taxonomy" id="1735111"/>
    <lineage>
        <taxon>Bacteria</taxon>
        <taxon>Pseudomonadati</taxon>
        <taxon>Bacteroidota</taxon>
        <taxon>Flavobacteriia</taxon>
        <taxon>Flavobacteriales</taxon>
        <taxon>Weeksellaceae</taxon>
        <taxon>Bergeyella</taxon>
    </lineage>
</organism>
<evidence type="ECO:0000256" key="7">
    <source>
        <dbReference type="ARBA" id="ARBA00022827"/>
    </source>
</evidence>
<dbReference type="Gene3D" id="3.90.700.10">
    <property type="entry name" value="Succinate dehydrogenase/fumarate reductase flavoprotein, catalytic domain"/>
    <property type="match status" value="1"/>
</dbReference>
<evidence type="ECO:0000256" key="4">
    <source>
        <dbReference type="ARBA" id="ARBA00012173"/>
    </source>
</evidence>
<keyword evidence="6 11" id="KW-0662">Pyridine nucleotide biosynthesis</keyword>
<dbReference type="PANTHER" id="PTHR42716">
    <property type="entry name" value="L-ASPARTATE OXIDASE"/>
    <property type="match status" value="1"/>
</dbReference>
<keyword evidence="7 11" id="KW-0274">FAD</keyword>
<protein>
    <recommendedName>
        <fullName evidence="4 10">L-aspartate oxidase</fullName>
        <ecNumber evidence="4 10">1.4.3.16</ecNumber>
    </recommendedName>
</protein>
<comment type="function">
    <text evidence="11">Catalyzes the oxidation of L-aspartate to iminoaspartate.</text>
</comment>
<comment type="similarity">
    <text evidence="3 11">Belongs to the FAD-dependent oxidoreductase 2 family. NadB subfamily.</text>
</comment>
<comment type="pathway">
    <text evidence="2 11">Cofactor biosynthesis; NAD(+) biosynthesis; iminoaspartate from L-aspartate (oxidase route): step 1/1.</text>
</comment>
<dbReference type="InterPro" id="IPR036188">
    <property type="entry name" value="FAD/NAD-bd_sf"/>
</dbReference>
<dbReference type="NCBIfam" id="TIGR00551">
    <property type="entry name" value="nadB"/>
    <property type="match status" value="1"/>
</dbReference>
<dbReference type="Proteomes" id="UP001432059">
    <property type="component" value="Chromosome"/>
</dbReference>
<keyword evidence="8 11" id="KW-0560">Oxidoreductase</keyword>
<dbReference type="Pfam" id="PF02910">
    <property type="entry name" value="Succ_DH_flav_C"/>
    <property type="match status" value="1"/>
</dbReference>
<evidence type="ECO:0000256" key="3">
    <source>
        <dbReference type="ARBA" id="ARBA00008562"/>
    </source>
</evidence>
<keyword evidence="5 11" id="KW-0285">Flavoprotein</keyword>
<dbReference type="SUPFAM" id="SSF56425">
    <property type="entry name" value="Succinate dehydrogenase/fumarate reductase flavoprotein, catalytic domain"/>
    <property type="match status" value="1"/>
</dbReference>
<evidence type="ECO:0000259" key="12">
    <source>
        <dbReference type="Pfam" id="PF00890"/>
    </source>
</evidence>
<reference evidence="14" key="1">
    <citation type="submission" date="2023-10" db="EMBL/GenBank/DDBJ databases">
        <title>Characterization and whole genome sequencing of a novel strain of Bergeyella porcorum QD2021 isolated from pig.</title>
        <authorList>
            <person name="Liu G."/>
            <person name="Chen C."/>
            <person name="Han X."/>
        </authorList>
    </citation>
    <scope>NUCLEOTIDE SEQUENCE</scope>
    <source>
        <strain evidence="14">QD2021</strain>
    </source>
</reference>
<dbReference type="PANTHER" id="PTHR42716:SF2">
    <property type="entry name" value="L-ASPARTATE OXIDASE, CHLOROPLASTIC"/>
    <property type="match status" value="1"/>
</dbReference>
<dbReference type="InterPro" id="IPR015939">
    <property type="entry name" value="Fum_Rdtase/Succ_DH_flav-like_C"/>
</dbReference>
<dbReference type="Pfam" id="PF00890">
    <property type="entry name" value="FAD_binding_2"/>
    <property type="match status" value="1"/>
</dbReference>
<dbReference type="PRINTS" id="PR00368">
    <property type="entry name" value="FADPNR"/>
</dbReference>
<evidence type="ECO:0000256" key="1">
    <source>
        <dbReference type="ARBA" id="ARBA00001974"/>
    </source>
</evidence>
<dbReference type="GO" id="GO:0009435">
    <property type="term" value="P:NAD+ biosynthetic process"/>
    <property type="evidence" value="ECO:0007669"/>
    <property type="project" value="InterPro"/>
</dbReference>
<keyword evidence="15" id="KW-1185">Reference proteome</keyword>
<comment type="cofactor">
    <cofactor evidence="1 11">
        <name>FAD</name>
        <dbReference type="ChEBI" id="CHEBI:57692"/>
    </cofactor>
</comment>
<evidence type="ECO:0000256" key="11">
    <source>
        <dbReference type="RuleBase" id="RU362049"/>
    </source>
</evidence>
<evidence type="ECO:0000256" key="10">
    <source>
        <dbReference type="NCBIfam" id="TIGR00551"/>
    </source>
</evidence>
<dbReference type="Gene3D" id="3.50.50.60">
    <property type="entry name" value="FAD/NAD(P)-binding domain"/>
    <property type="match status" value="1"/>
</dbReference>
<gene>
    <name evidence="14" type="primary">nadB</name>
    <name evidence="14" type="ORF">BPO_1751</name>
</gene>
<feature type="domain" description="FAD-dependent oxidoreductase 2 FAD-binding" evidence="12">
    <location>
        <begin position="12"/>
        <end position="399"/>
    </location>
</feature>
<dbReference type="SUPFAM" id="SSF46977">
    <property type="entry name" value="Succinate dehydrogenase/fumarate reductase flavoprotein C-terminal domain"/>
    <property type="match status" value="1"/>
</dbReference>
<dbReference type="FunFam" id="3.90.700.10:FF:000002">
    <property type="entry name" value="L-aspartate oxidase"/>
    <property type="match status" value="1"/>
</dbReference>